<accession>A0A7W2YIW6</accession>
<dbReference type="EMBL" id="JACFXU010000011">
    <property type="protein sequence ID" value="MBA6411678.1"/>
    <property type="molecule type" value="Genomic_DNA"/>
</dbReference>
<organism evidence="2 3">
    <name type="scientific">Sediminihaliea albiluteola</name>
    <dbReference type="NCBI Taxonomy" id="2758564"/>
    <lineage>
        <taxon>Bacteria</taxon>
        <taxon>Pseudomonadati</taxon>
        <taxon>Pseudomonadota</taxon>
        <taxon>Gammaproteobacteria</taxon>
        <taxon>Cellvibrionales</taxon>
        <taxon>Halieaceae</taxon>
        <taxon>Sediminihaliea</taxon>
    </lineage>
</organism>
<gene>
    <name evidence="2" type="ORF">H2508_00930</name>
</gene>
<reference evidence="2 3" key="1">
    <citation type="submission" date="2020-07" db="EMBL/GenBank/DDBJ databases">
        <title>Halieaceae bacterium, F7430, whole genome shotgun sequencing project.</title>
        <authorList>
            <person name="Jiang S."/>
            <person name="Liu Z.W."/>
            <person name="Du Z.J."/>
        </authorList>
    </citation>
    <scope>NUCLEOTIDE SEQUENCE [LARGE SCALE GENOMIC DNA]</scope>
    <source>
        <strain evidence="2 3">F7430</strain>
    </source>
</reference>
<dbReference type="RefSeq" id="WP_182168542.1">
    <property type="nucleotide sequence ID" value="NZ_JACFXU010000011.1"/>
</dbReference>
<evidence type="ECO:0000313" key="3">
    <source>
        <dbReference type="Proteomes" id="UP000539350"/>
    </source>
</evidence>
<keyword evidence="1" id="KW-0732">Signal</keyword>
<feature type="signal peptide" evidence="1">
    <location>
        <begin position="1"/>
        <end position="30"/>
    </location>
</feature>
<dbReference type="PROSITE" id="PS51318">
    <property type="entry name" value="TAT"/>
    <property type="match status" value="1"/>
</dbReference>
<protein>
    <recommendedName>
        <fullName evidence="4">Secreted protein</fullName>
    </recommendedName>
</protein>
<evidence type="ECO:0000256" key="1">
    <source>
        <dbReference type="SAM" id="SignalP"/>
    </source>
</evidence>
<name>A0A7W2YIW6_9GAMM</name>
<evidence type="ECO:0008006" key="4">
    <source>
        <dbReference type="Google" id="ProtNLM"/>
    </source>
</evidence>
<evidence type="ECO:0000313" key="2">
    <source>
        <dbReference type="EMBL" id="MBA6411678.1"/>
    </source>
</evidence>
<dbReference type="AlphaFoldDB" id="A0A7W2YIW6"/>
<dbReference type="Proteomes" id="UP000539350">
    <property type="component" value="Unassembled WGS sequence"/>
</dbReference>
<feature type="chain" id="PRO_5031339545" description="Secreted protein" evidence="1">
    <location>
        <begin position="31"/>
        <end position="229"/>
    </location>
</feature>
<dbReference type="InterPro" id="IPR006311">
    <property type="entry name" value="TAT_signal"/>
</dbReference>
<sequence length="229" mass="23933">MSVNRRSVLKGMALTSIAGVTATGLGSALAAGPASTVTAQPLLALVNEGPAESLFLYGAMAARDSQSQLQVQRVDRDPGFMLEFERELRRGVPMNVIGLLDNASAALVLDMARSGGARIQWLGQHSADAGFSRHHLLRTEIAEGCAQQLSHQLQACGAGFSVTEERQNSAVTSRQLVASSNQTSHSAQWASSIGYLLASLGAPTTLNIPASPNTSLPVTGSFVSFSIKA</sequence>
<proteinExistence type="predicted"/>
<comment type="caution">
    <text evidence="2">The sequence shown here is derived from an EMBL/GenBank/DDBJ whole genome shotgun (WGS) entry which is preliminary data.</text>
</comment>
<keyword evidence="3" id="KW-1185">Reference proteome</keyword>